<dbReference type="InterPro" id="IPR043128">
    <property type="entry name" value="Rev_trsase/Diguanyl_cyclase"/>
</dbReference>
<dbReference type="PANTHER" id="PTHR44757">
    <property type="entry name" value="DIGUANYLATE CYCLASE DGCP"/>
    <property type="match status" value="1"/>
</dbReference>
<name>A0A942T0E3_9BACI</name>
<dbReference type="SMART" id="SM00086">
    <property type="entry name" value="PAC"/>
    <property type="match status" value="2"/>
</dbReference>
<feature type="domain" description="GGDEF" evidence="4">
    <location>
        <begin position="299"/>
        <end position="431"/>
    </location>
</feature>
<dbReference type="InterPro" id="IPR035919">
    <property type="entry name" value="EAL_sf"/>
</dbReference>
<dbReference type="SUPFAM" id="SSF55073">
    <property type="entry name" value="Nucleotide cyclase"/>
    <property type="match status" value="1"/>
</dbReference>
<accession>A0A942T0E3</accession>
<dbReference type="RefSeq" id="WP_213143802.1">
    <property type="nucleotide sequence ID" value="NZ_JAGYPE020000089.1"/>
</dbReference>
<dbReference type="InterPro" id="IPR029787">
    <property type="entry name" value="Nucleotide_cyclase"/>
</dbReference>
<keyword evidence="7" id="KW-1185">Reference proteome</keyword>
<dbReference type="InterPro" id="IPR052155">
    <property type="entry name" value="Biofilm_reg_signaling"/>
</dbReference>
<reference evidence="5" key="1">
    <citation type="submission" date="2021-05" db="EMBL/GenBank/DDBJ databases">
        <title>Novel Bacillus species.</title>
        <authorList>
            <person name="Liu G."/>
        </authorList>
    </citation>
    <scope>NUCLEOTIDE SEQUENCE</scope>
    <source>
        <strain evidence="5 7">FJAT-50051</strain>
    </source>
</reference>
<feature type="domain" description="PAS" evidence="1">
    <location>
        <begin position="143"/>
        <end position="216"/>
    </location>
</feature>
<dbReference type="InterPro" id="IPR035965">
    <property type="entry name" value="PAS-like_dom_sf"/>
</dbReference>
<proteinExistence type="predicted"/>
<evidence type="ECO:0000313" key="5">
    <source>
        <dbReference type="EMBL" id="MBS4183870.1"/>
    </source>
</evidence>
<dbReference type="SUPFAM" id="SSF141868">
    <property type="entry name" value="EAL domain-like"/>
    <property type="match status" value="1"/>
</dbReference>
<dbReference type="Proteomes" id="UP000677265">
    <property type="component" value="Unassembled WGS sequence"/>
</dbReference>
<dbReference type="SMART" id="SM00267">
    <property type="entry name" value="GGDEF"/>
    <property type="match status" value="1"/>
</dbReference>
<dbReference type="NCBIfam" id="TIGR00254">
    <property type="entry name" value="GGDEF"/>
    <property type="match status" value="1"/>
</dbReference>
<protein>
    <submittedName>
        <fullName evidence="5">EAL domain-containing protein</fullName>
    </submittedName>
</protein>
<dbReference type="InterPro" id="IPR000160">
    <property type="entry name" value="GGDEF_dom"/>
</dbReference>
<dbReference type="AlphaFoldDB" id="A0A942T0E3"/>
<dbReference type="CDD" id="cd00130">
    <property type="entry name" value="PAS"/>
    <property type="match status" value="2"/>
</dbReference>
<dbReference type="SUPFAM" id="SSF55785">
    <property type="entry name" value="PYP-like sensor domain (PAS domain)"/>
    <property type="match status" value="2"/>
</dbReference>
<dbReference type="InterPro" id="IPR000014">
    <property type="entry name" value="PAS"/>
</dbReference>
<dbReference type="FunFam" id="3.20.20.450:FF:000001">
    <property type="entry name" value="Cyclic di-GMP phosphodiesterase yahA"/>
    <property type="match status" value="1"/>
</dbReference>
<evidence type="ECO:0000313" key="6">
    <source>
        <dbReference type="EMBL" id="MCH6269290.1"/>
    </source>
</evidence>
<dbReference type="CDD" id="cd01948">
    <property type="entry name" value="EAL"/>
    <property type="match status" value="1"/>
</dbReference>
<dbReference type="Pfam" id="PF08447">
    <property type="entry name" value="PAS_3"/>
    <property type="match status" value="1"/>
</dbReference>
<feature type="domain" description="PAC" evidence="2">
    <location>
        <begin position="218"/>
        <end position="270"/>
    </location>
</feature>
<dbReference type="Gene3D" id="3.20.20.450">
    <property type="entry name" value="EAL domain"/>
    <property type="match status" value="1"/>
</dbReference>
<dbReference type="NCBIfam" id="TIGR00229">
    <property type="entry name" value="sensory_box"/>
    <property type="match status" value="2"/>
</dbReference>
<dbReference type="PROSITE" id="PS50113">
    <property type="entry name" value="PAC"/>
    <property type="match status" value="1"/>
</dbReference>
<dbReference type="InterPro" id="IPR001633">
    <property type="entry name" value="EAL_dom"/>
</dbReference>
<evidence type="ECO:0000259" key="1">
    <source>
        <dbReference type="PROSITE" id="PS50112"/>
    </source>
</evidence>
<dbReference type="SMART" id="SM00091">
    <property type="entry name" value="PAS"/>
    <property type="match status" value="2"/>
</dbReference>
<dbReference type="InterPro" id="IPR001610">
    <property type="entry name" value="PAC"/>
</dbReference>
<dbReference type="Gene3D" id="3.30.450.20">
    <property type="entry name" value="PAS domain"/>
    <property type="match status" value="2"/>
</dbReference>
<gene>
    <name evidence="6" type="ORF">KHB02_027550</name>
    <name evidence="5" type="ORF">KHB02_20980</name>
</gene>
<feature type="domain" description="EAL" evidence="3">
    <location>
        <begin position="440"/>
        <end position="694"/>
    </location>
</feature>
<evidence type="ECO:0000259" key="4">
    <source>
        <dbReference type="PROSITE" id="PS50887"/>
    </source>
</evidence>
<dbReference type="CDD" id="cd01949">
    <property type="entry name" value="GGDEF"/>
    <property type="match status" value="1"/>
</dbReference>
<dbReference type="InterPro" id="IPR013655">
    <property type="entry name" value="PAS_fold_3"/>
</dbReference>
<dbReference type="Pfam" id="PF00990">
    <property type="entry name" value="GGDEF"/>
    <property type="match status" value="1"/>
</dbReference>
<organism evidence="5">
    <name type="scientific">Neobacillus citreus</name>
    <dbReference type="NCBI Taxonomy" id="2833578"/>
    <lineage>
        <taxon>Bacteria</taxon>
        <taxon>Bacillati</taxon>
        <taxon>Bacillota</taxon>
        <taxon>Bacilli</taxon>
        <taxon>Bacillales</taxon>
        <taxon>Bacillaceae</taxon>
        <taxon>Neobacillus</taxon>
    </lineage>
</organism>
<feature type="domain" description="PAS" evidence="1">
    <location>
        <begin position="20"/>
        <end position="89"/>
    </location>
</feature>
<dbReference type="PROSITE" id="PS50883">
    <property type="entry name" value="EAL"/>
    <property type="match status" value="1"/>
</dbReference>
<evidence type="ECO:0000259" key="2">
    <source>
        <dbReference type="PROSITE" id="PS50113"/>
    </source>
</evidence>
<dbReference type="SMART" id="SM00052">
    <property type="entry name" value="EAL"/>
    <property type="match status" value="1"/>
</dbReference>
<dbReference type="Gene3D" id="3.30.70.270">
    <property type="match status" value="1"/>
</dbReference>
<dbReference type="PANTHER" id="PTHR44757:SF2">
    <property type="entry name" value="BIOFILM ARCHITECTURE MAINTENANCE PROTEIN MBAA"/>
    <property type="match status" value="1"/>
</dbReference>
<dbReference type="EMBL" id="JAGYPE020000089">
    <property type="protein sequence ID" value="MCH6269290.1"/>
    <property type="molecule type" value="Genomic_DNA"/>
</dbReference>
<dbReference type="Pfam" id="PF13426">
    <property type="entry name" value="PAS_9"/>
    <property type="match status" value="1"/>
</dbReference>
<dbReference type="PROSITE" id="PS50112">
    <property type="entry name" value="PAS"/>
    <property type="match status" value="2"/>
</dbReference>
<dbReference type="Pfam" id="PF00563">
    <property type="entry name" value="EAL"/>
    <property type="match status" value="1"/>
</dbReference>
<dbReference type="InterPro" id="IPR000700">
    <property type="entry name" value="PAS-assoc_C"/>
</dbReference>
<dbReference type="PROSITE" id="PS50887">
    <property type="entry name" value="GGDEF"/>
    <property type="match status" value="1"/>
</dbReference>
<evidence type="ECO:0000259" key="3">
    <source>
        <dbReference type="PROSITE" id="PS50883"/>
    </source>
</evidence>
<evidence type="ECO:0000313" key="7">
    <source>
        <dbReference type="Proteomes" id="UP000677265"/>
    </source>
</evidence>
<sequence length="701" mass="80433">MSILQIAKTEYTISSDELHKQNIHQSIFHHHPDTIFTMDLVGNIISCNKSIEGFLGYSSNEIHGLYHALVKKEDLDRVSDHVQLAVGGQVQQYNCSCIHKAGHYVEVTVTNIPMFSNGEVVGIYGIAKDISKLIQTETRLKESETQFQQIYESLNLGVWSWDIRARKVVYVSSGIETLSGIKKEDFMNGSRDWIELIHPEDLKCFEQSQMELRKGENCIYQYRIVDSSGEIKWVEARTFPILDSDGALVRLDGLVTDIHNKKLEYDQINYYAYHDYLTDLPNRRLFEEKLERLVRNYKEEFVLFYLDLDRFKFVNDTLGHSGGDQLLKEAAKRLGRHLTENDLLVRLGGDEFAIILTNCHPKAANEVALKIQREFESPFIIQDYHLHITNSIGIGIFPRDGRTMNELCANTDIALYRAKGLGKNNIQFYTPSMTTEFHQQFLMVNDLMKAIQEEQFILHYQPKVDPKTRKIKGAEALIRWNHPERGILPPDHFIPLAEETNLIIDLGDWVIGEVCKQIKQWLDGGNTIVPISINISAKRFLKDDLVSKLQMILAETNIDPKWLEFEITETSLIQNEIKVLATINALKESGIAISLDDFGTGYSSINYLKKFKVDFLKIDRSFINAIHSSFDDEAIIKSILYLAQELKIKVVAEGVETEEQLDFLLKHKCSLIQGYLFSKPVDVAAFSQLLSKSNDWRRINT</sequence>
<comment type="caution">
    <text evidence="5">The sequence shown here is derived from an EMBL/GenBank/DDBJ whole genome shotgun (WGS) entry which is preliminary data.</text>
</comment>
<dbReference type="EMBL" id="JAGYPE010000004">
    <property type="protein sequence ID" value="MBS4183870.1"/>
    <property type="molecule type" value="Genomic_DNA"/>
</dbReference>